<dbReference type="SUPFAM" id="SSF56672">
    <property type="entry name" value="DNA/RNA polymerases"/>
    <property type="match status" value="1"/>
</dbReference>
<dbReference type="InterPro" id="IPR000477">
    <property type="entry name" value="RT_dom"/>
</dbReference>
<name>A0A151RUD7_CAJCA</name>
<dbReference type="InterPro" id="IPR043502">
    <property type="entry name" value="DNA/RNA_pol_sf"/>
</dbReference>
<dbReference type="PANTHER" id="PTHR24559:SF444">
    <property type="entry name" value="REVERSE TRANSCRIPTASE DOMAIN-CONTAINING PROTEIN"/>
    <property type="match status" value="1"/>
</dbReference>
<dbReference type="InterPro" id="IPR043128">
    <property type="entry name" value="Rev_trsase/Diguanyl_cyclase"/>
</dbReference>
<dbReference type="Gene3D" id="3.10.10.10">
    <property type="entry name" value="HIV Type 1 Reverse Transcriptase, subunit A, domain 1"/>
    <property type="match status" value="2"/>
</dbReference>
<evidence type="ECO:0000259" key="1">
    <source>
        <dbReference type="Pfam" id="PF00078"/>
    </source>
</evidence>
<reference evidence="2" key="1">
    <citation type="journal article" date="2012" name="Nat. Biotechnol.">
        <title>Draft genome sequence of pigeonpea (Cajanus cajan), an orphan legume crop of resource-poor farmers.</title>
        <authorList>
            <person name="Varshney R.K."/>
            <person name="Chen W."/>
            <person name="Li Y."/>
            <person name="Bharti A.K."/>
            <person name="Saxena R.K."/>
            <person name="Schlueter J.A."/>
            <person name="Donoghue M.T."/>
            <person name="Azam S."/>
            <person name="Fan G."/>
            <person name="Whaley A.M."/>
            <person name="Farmer A.D."/>
            <person name="Sheridan J."/>
            <person name="Iwata A."/>
            <person name="Tuteja R."/>
            <person name="Penmetsa R.V."/>
            <person name="Wu W."/>
            <person name="Upadhyaya H.D."/>
            <person name="Yang S.P."/>
            <person name="Shah T."/>
            <person name="Saxena K.B."/>
            <person name="Michael T."/>
            <person name="McCombie W.R."/>
            <person name="Yang B."/>
            <person name="Zhang G."/>
            <person name="Yang H."/>
            <person name="Wang J."/>
            <person name="Spillane C."/>
            <person name="Cook D.R."/>
            <person name="May G.D."/>
            <person name="Xu X."/>
            <person name="Jackson S.A."/>
        </authorList>
    </citation>
    <scope>NUCLEOTIDE SEQUENCE [LARGE SCALE GENOMIC DNA]</scope>
</reference>
<evidence type="ECO:0000313" key="2">
    <source>
        <dbReference type="EMBL" id="KYP46154.1"/>
    </source>
</evidence>
<dbReference type="EMBL" id="KQ483567">
    <property type="protein sequence ID" value="KYP46154.1"/>
    <property type="molecule type" value="Genomic_DNA"/>
</dbReference>
<keyword evidence="3" id="KW-1185">Reference proteome</keyword>
<proteinExistence type="predicted"/>
<dbReference type="InterPro" id="IPR053134">
    <property type="entry name" value="RNA-dir_DNA_polymerase"/>
</dbReference>
<dbReference type="Gramene" id="C.cajan_31163.t">
    <property type="protein sequence ID" value="C.cajan_31163.t"/>
    <property type="gene ID" value="C.cajan_31163"/>
</dbReference>
<accession>A0A151RUD7</accession>
<dbReference type="PANTHER" id="PTHR24559">
    <property type="entry name" value="TRANSPOSON TY3-I GAG-POL POLYPROTEIN"/>
    <property type="match status" value="1"/>
</dbReference>
<dbReference type="AlphaFoldDB" id="A0A151RUD7"/>
<feature type="domain" description="Reverse transcriptase" evidence="1">
    <location>
        <begin position="171"/>
        <end position="260"/>
    </location>
</feature>
<organism evidence="2 3">
    <name type="scientific">Cajanus cajan</name>
    <name type="common">Pigeon pea</name>
    <name type="synonym">Cajanus indicus</name>
    <dbReference type="NCBI Taxonomy" id="3821"/>
    <lineage>
        <taxon>Eukaryota</taxon>
        <taxon>Viridiplantae</taxon>
        <taxon>Streptophyta</taxon>
        <taxon>Embryophyta</taxon>
        <taxon>Tracheophyta</taxon>
        <taxon>Spermatophyta</taxon>
        <taxon>Magnoliopsida</taxon>
        <taxon>eudicotyledons</taxon>
        <taxon>Gunneridae</taxon>
        <taxon>Pentapetalae</taxon>
        <taxon>rosids</taxon>
        <taxon>fabids</taxon>
        <taxon>Fabales</taxon>
        <taxon>Fabaceae</taxon>
        <taxon>Papilionoideae</taxon>
        <taxon>50 kb inversion clade</taxon>
        <taxon>NPAAA clade</taxon>
        <taxon>indigoferoid/millettioid clade</taxon>
        <taxon>Phaseoleae</taxon>
        <taxon>Cajanus</taxon>
    </lineage>
</organism>
<dbReference type="Gene3D" id="3.30.70.270">
    <property type="match status" value="2"/>
</dbReference>
<dbReference type="CDD" id="cd01647">
    <property type="entry name" value="RT_LTR"/>
    <property type="match status" value="1"/>
</dbReference>
<dbReference type="Proteomes" id="UP000075243">
    <property type="component" value="Unassembled WGS sequence"/>
</dbReference>
<sequence>MHNRRPKSVDELIEFQIGKKPNQCTKIGKYLDADVQNTIMSILLKNTDLFSWCSADMPSIDPNFICHKLSIYKEAKPVSQRKRKIRGEKREAVKIETQKLLQENFMREVKYTTWLANVVMVRKSNGKWRMCVDYTDLNKACPKEAYPLLNIDRLIDGASGYALLNFLDAYSENYCYRVMPFGLKNVGATYQRLMDKVFSEQIGRNLEVYVDDMVIKTKSIEEHVKDLEEIFKQIKKHNMRLNPEKCVFGVHGGKFLGFMITSFANFKHFLSTPPILSKPSNQADLLLYLVVADNVVSAALVQEDNKKKIPIYFVSRVL</sequence>
<evidence type="ECO:0000313" key="3">
    <source>
        <dbReference type="Proteomes" id="UP000075243"/>
    </source>
</evidence>
<protein>
    <submittedName>
        <fullName evidence="2">Uncharacterized protein K02A2.6</fullName>
    </submittedName>
</protein>
<dbReference type="OMA" id="QENFMRE"/>
<gene>
    <name evidence="2" type="ORF">KK1_032258</name>
</gene>
<dbReference type="Pfam" id="PF00078">
    <property type="entry name" value="RVT_1"/>
    <property type="match status" value="1"/>
</dbReference>
<dbReference type="FunFam" id="3.30.70.270:FF:000003">
    <property type="entry name" value="Transposon Ty3-G Gag-Pol polyprotein"/>
    <property type="match status" value="1"/>
</dbReference>